<evidence type="ECO:0000313" key="2">
    <source>
        <dbReference type="EMBL" id="MBC5771788.1"/>
    </source>
</evidence>
<protein>
    <submittedName>
        <fullName evidence="2">DUF1294 domain-containing protein</fullName>
    </submittedName>
</protein>
<accession>A0A923S901</accession>
<organism evidence="2 3">
    <name type="scientific">Dysosmobacter segnis</name>
    <dbReference type="NCBI Taxonomy" id="2763042"/>
    <lineage>
        <taxon>Bacteria</taxon>
        <taxon>Bacillati</taxon>
        <taxon>Bacillota</taxon>
        <taxon>Clostridia</taxon>
        <taxon>Eubacteriales</taxon>
        <taxon>Oscillospiraceae</taxon>
        <taxon>Dysosmobacter</taxon>
    </lineage>
</organism>
<feature type="transmembrane region" description="Helical" evidence="1">
    <location>
        <begin position="67"/>
        <end position="84"/>
    </location>
</feature>
<keyword evidence="1" id="KW-1133">Transmembrane helix</keyword>
<dbReference type="Pfam" id="PF06961">
    <property type="entry name" value="DUF1294"/>
    <property type="match status" value="1"/>
</dbReference>
<sequence>MTRLAKTVVEPTAKNGFIFTLLGTKWGFLWLWLLIINAAAFLAYGLDKLLAKLKARHEKVPRLPERNLLLLAIVGGGVGAWLGMEVFRHKTQHRSFRIVVPLFTCLWLVIVTGAYLYFNVFR</sequence>
<dbReference type="Proteomes" id="UP000620327">
    <property type="component" value="Unassembled WGS sequence"/>
</dbReference>
<feature type="transmembrane region" description="Helical" evidence="1">
    <location>
        <begin position="27"/>
        <end position="46"/>
    </location>
</feature>
<dbReference type="InterPro" id="IPR010718">
    <property type="entry name" value="DUF1294"/>
</dbReference>
<keyword evidence="1" id="KW-0472">Membrane</keyword>
<keyword evidence="3" id="KW-1185">Reference proteome</keyword>
<gene>
    <name evidence="2" type="ORF">H8Z83_15930</name>
</gene>
<reference evidence="2" key="1">
    <citation type="submission" date="2020-08" db="EMBL/GenBank/DDBJ databases">
        <title>Genome public.</title>
        <authorList>
            <person name="Liu C."/>
            <person name="Sun Q."/>
        </authorList>
    </citation>
    <scope>NUCLEOTIDE SEQUENCE</scope>
    <source>
        <strain evidence="2">BX15</strain>
    </source>
</reference>
<keyword evidence="1" id="KW-0812">Transmembrane</keyword>
<name>A0A923S901_9FIRM</name>
<comment type="caution">
    <text evidence="2">The sequence shown here is derived from an EMBL/GenBank/DDBJ whole genome shotgun (WGS) entry which is preliminary data.</text>
</comment>
<dbReference type="AlphaFoldDB" id="A0A923S901"/>
<dbReference type="EMBL" id="JACOQI010000022">
    <property type="protein sequence ID" value="MBC5771788.1"/>
    <property type="molecule type" value="Genomic_DNA"/>
</dbReference>
<proteinExistence type="predicted"/>
<evidence type="ECO:0000256" key="1">
    <source>
        <dbReference type="SAM" id="Phobius"/>
    </source>
</evidence>
<evidence type="ECO:0000313" key="3">
    <source>
        <dbReference type="Proteomes" id="UP000620327"/>
    </source>
</evidence>
<feature type="transmembrane region" description="Helical" evidence="1">
    <location>
        <begin position="96"/>
        <end position="118"/>
    </location>
</feature>